<proteinExistence type="predicted"/>
<dbReference type="EMBL" id="MZ365054">
    <property type="protein sequence ID" value="QYB19076.1"/>
    <property type="molecule type" value="Genomic_DNA"/>
</dbReference>
<geneLocation type="plastid" evidence="1"/>
<evidence type="ECO:0000313" key="1">
    <source>
        <dbReference type="EMBL" id="QYB19076.1"/>
    </source>
</evidence>
<protein>
    <submittedName>
        <fullName evidence="1">Uncharacterized protein</fullName>
    </submittedName>
</protein>
<reference evidence="1" key="1">
    <citation type="journal article" date="2021" name="Int. J. Mol. Sci.">
        <title>Extreme Enlargement of the Inverted Repeat Region in the Plastid Genomes of Diatoms from the Genus Climaconeis.</title>
        <authorList>
            <person name="Gastineau R."/>
            <person name="Davidovich N.A."/>
            <person name="Davidovich O.I."/>
            <person name="Lemieux C."/>
            <person name="Turmel M."/>
            <person name="Wrobel R.J."/>
            <person name="Witkowski A."/>
        </authorList>
    </citation>
    <scope>NUCLEOTIDE SEQUENCE</scope>
    <source>
        <strain evidence="1">SZCZ1888</strain>
    </source>
</reference>
<dbReference type="AlphaFoldDB" id="A0A8F8SPK6"/>
<gene>
    <name evidence="1" type="primary">orf152</name>
</gene>
<keyword evidence="1" id="KW-0934">Plastid</keyword>
<name>A0A8F8SPK6_9STRA</name>
<sequence length="152" mass="18668">MTYNQKRHIKLFKYSEYFNNLGKSFYKESKIEYLEFLGHEAAIKSYIFWRSRKLFCLLMEKFVNRIISGEEFSDSFLGLLQRLKYERDGFLKELISEKLKDFQVDPRSYRFSRFISFIRCECDNFMEDYQNEEFYDSIKDCFLKLQKALNEE</sequence>
<organism evidence="1">
    <name type="scientific">Climaconeis cf. scalaris</name>
    <dbReference type="NCBI Taxonomy" id="2846828"/>
    <lineage>
        <taxon>Eukaryota</taxon>
        <taxon>Sar</taxon>
        <taxon>Stramenopiles</taxon>
        <taxon>Ochrophyta</taxon>
        <taxon>Bacillariophyta</taxon>
        <taxon>Bacillariophyceae</taxon>
        <taxon>Bacillariophycidae</taxon>
        <taxon>Naviculales</taxon>
        <taxon>Berkeleyaceae</taxon>
        <taxon>Climaconeis</taxon>
    </lineage>
</organism>
<accession>A0A8F8SPK6</accession>